<proteinExistence type="predicted"/>
<evidence type="ECO:0000256" key="9">
    <source>
        <dbReference type="ARBA" id="ARBA00023098"/>
    </source>
</evidence>
<evidence type="ECO:0000256" key="8">
    <source>
        <dbReference type="ARBA" id="ARBA00022842"/>
    </source>
</evidence>
<dbReference type="GO" id="GO:0005524">
    <property type="term" value="F:ATP binding"/>
    <property type="evidence" value="ECO:0007669"/>
    <property type="project" value="UniProtKB-KW"/>
</dbReference>
<keyword evidence="2" id="KW-0444">Lipid biosynthesis</keyword>
<evidence type="ECO:0000256" key="10">
    <source>
        <dbReference type="ARBA" id="ARBA00023209"/>
    </source>
</evidence>
<dbReference type="GO" id="GO:0005886">
    <property type="term" value="C:plasma membrane"/>
    <property type="evidence" value="ECO:0007669"/>
    <property type="project" value="TreeGrafter"/>
</dbReference>
<feature type="domain" description="DAGKc" evidence="12">
    <location>
        <begin position="2"/>
        <end position="140"/>
    </location>
</feature>
<keyword evidence="7" id="KW-0067">ATP-binding</keyword>
<dbReference type="Gene3D" id="3.40.50.10330">
    <property type="entry name" value="Probable inorganic polyphosphate/atp-NAD kinase, domain 1"/>
    <property type="match status" value="1"/>
</dbReference>
<dbReference type="NCBIfam" id="TIGR00147">
    <property type="entry name" value="YegS/Rv2252/BmrU family lipid kinase"/>
    <property type="match status" value="1"/>
</dbReference>
<accession>A0A838XNB5</accession>
<evidence type="ECO:0000256" key="2">
    <source>
        <dbReference type="ARBA" id="ARBA00022516"/>
    </source>
</evidence>
<keyword evidence="4" id="KW-0479">Metal-binding</keyword>
<keyword evidence="5" id="KW-0547">Nucleotide-binding</keyword>
<evidence type="ECO:0000256" key="6">
    <source>
        <dbReference type="ARBA" id="ARBA00022777"/>
    </source>
</evidence>
<name>A0A838XNB5_9HYPH</name>
<keyword evidence="3 13" id="KW-0808">Transferase</keyword>
<dbReference type="InterPro" id="IPR045540">
    <property type="entry name" value="YegS/DAGK_C"/>
</dbReference>
<evidence type="ECO:0000259" key="12">
    <source>
        <dbReference type="PROSITE" id="PS50146"/>
    </source>
</evidence>
<dbReference type="InterPro" id="IPR016064">
    <property type="entry name" value="NAD/diacylglycerol_kinase_sf"/>
</dbReference>
<evidence type="ECO:0000256" key="1">
    <source>
        <dbReference type="ARBA" id="ARBA00001946"/>
    </source>
</evidence>
<protein>
    <submittedName>
        <fullName evidence="13">Lipid kinase YegS</fullName>
        <ecNumber evidence="13">2.7.1.-</ecNumber>
    </submittedName>
</protein>
<dbReference type="PANTHER" id="PTHR12358:SF106">
    <property type="entry name" value="LIPID KINASE YEGS"/>
    <property type="match status" value="1"/>
</dbReference>
<dbReference type="Pfam" id="PF19279">
    <property type="entry name" value="YegS_C"/>
    <property type="match status" value="1"/>
</dbReference>
<keyword evidence="14" id="KW-1185">Reference proteome</keyword>
<keyword evidence="10" id="KW-0594">Phospholipid biosynthesis</keyword>
<keyword evidence="9" id="KW-0443">Lipid metabolism</keyword>
<dbReference type="RefSeq" id="WP_181758700.1">
    <property type="nucleotide sequence ID" value="NZ_BMCR01000002.1"/>
</dbReference>
<dbReference type="AlphaFoldDB" id="A0A838XNB5"/>
<evidence type="ECO:0000256" key="11">
    <source>
        <dbReference type="ARBA" id="ARBA00023264"/>
    </source>
</evidence>
<keyword evidence="11" id="KW-1208">Phospholipid metabolism</keyword>
<dbReference type="Gene3D" id="2.60.200.40">
    <property type="match status" value="1"/>
</dbReference>
<evidence type="ECO:0000256" key="5">
    <source>
        <dbReference type="ARBA" id="ARBA00022741"/>
    </source>
</evidence>
<dbReference type="Proteomes" id="UP000559404">
    <property type="component" value="Unassembled WGS sequence"/>
</dbReference>
<keyword evidence="6 13" id="KW-0418">Kinase</keyword>
<dbReference type="InterPro" id="IPR050187">
    <property type="entry name" value="Lipid_Phosphate_FormReg"/>
</dbReference>
<comment type="caution">
    <text evidence="13">The sequence shown here is derived from an EMBL/GenBank/DDBJ whole genome shotgun (WGS) entry which is preliminary data.</text>
</comment>
<dbReference type="PANTHER" id="PTHR12358">
    <property type="entry name" value="SPHINGOSINE KINASE"/>
    <property type="match status" value="1"/>
</dbReference>
<dbReference type="InterPro" id="IPR005218">
    <property type="entry name" value="Diacylglycerol/lipid_kinase"/>
</dbReference>
<dbReference type="GO" id="GO:0046872">
    <property type="term" value="F:metal ion binding"/>
    <property type="evidence" value="ECO:0007669"/>
    <property type="project" value="UniProtKB-KW"/>
</dbReference>
<reference evidence="13 14" key="2">
    <citation type="submission" date="2020-08" db="EMBL/GenBank/DDBJ databases">
        <title>Stappia taiwanensis sp. nov., isolated from a coastal thermal spring.</title>
        <authorList>
            <person name="Kampfer P."/>
        </authorList>
    </citation>
    <scope>NUCLEOTIDE SEQUENCE [LARGE SCALE GENOMIC DNA]</scope>
    <source>
        <strain evidence="13 14">DSM 23284</strain>
    </source>
</reference>
<dbReference type="GO" id="GO:0016301">
    <property type="term" value="F:kinase activity"/>
    <property type="evidence" value="ECO:0007669"/>
    <property type="project" value="UniProtKB-KW"/>
</dbReference>
<dbReference type="InterPro" id="IPR001206">
    <property type="entry name" value="Diacylglycerol_kinase_cat_dom"/>
</dbReference>
<keyword evidence="8" id="KW-0460">Magnesium</keyword>
<reference evidence="13 14" key="1">
    <citation type="submission" date="2020-07" db="EMBL/GenBank/DDBJ databases">
        <authorList>
            <person name="Li M."/>
        </authorList>
    </citation>
    <scope>NUCLEOTIDE SEQUENCE [LARGE SCALE GENOMIC DNA]</scope>
    <source>
        <strain evidence="13 14">DSM 23284</strain>
    </source>
</reference>
<dbReference type="InterPro" id="IPR017438">
    <property type="entry name" value="ATP-NAD_kinase_N"/>
</dbReference>
<sequence length="307" mass="32050">MTAPRRLHLILHGKAAIREDVRAAIGALREQGHAVDVSVTFEAGDAARFTHQGMERVRAGETDVIVAAGGDGTLNEVVAAGLSTQEGGKEGATFALWPLGTANDFAQGLGLPAADLRAGLRLCAEGKVRTIDAGSVNGRYFINLASGGTATRITAETDPAAKRLLGGAAYLIAGVSRIGDLTLSHACFSSESFCWEGEFVAMAAGNGRQAGGGIVLCPHARIDDGELDLTIVPLPDADGIRNLVGGLLRDGRNHLPEFTETVRFRELLVESAAPLSVNLDGEPMSADRLEIKVHPGAVRFVTGDGPR</sequence>
<evidence type="ECO:0000313" key="14">
    <source>
        <dbReference type="Proteomes" id="UP000559404"/>
    </source>
</evidence>
<organism evidence="13 14">
    <name type="scientific">Stappia taiwanensis</name>
    <dbReference type="NCBI Taxonomy" id="992267"/>
    <lineage>
        <taxon>Bacteria</taxon>
        <taxon>Pseudomonadati</taxon>
        <taxon>Pseudomonadota</taxon>
        <taxon>Alphaproteobacteria</taxon>
        <taxon>Hyphomicrobiales</taxon>
        <taxon>Stappiaceae</taxon>
        <taxon>Stappia</taxon>
    </lineage>
</organism>
<gene>
    <name evidence="13" type="primary">yegS</name>
    <name evidence="13" type="ORF">H1W37_02450</name>
</gene>
<evidence type="ECO:0000256" key="7">
    <source>
        <dbReference type="ARBA" id="ARBA00022840"/>
    </source>
</evidence>
<comment type="cofactor">
    <cofactor evidence="1">
        <name>Mg(2+)</name>
        <dbReference type="ChEBI" id="CHEBI:18420"/>
    </cofactor>
</comment>
<dbReference type="EMBL" id="JACEON010000002">
    <property type="protein sequence ID" value="MBA4610501.1"/>
    <property type="molecule type" value="Genomic_DNA"/>
</dbReference>
<dbReference type="NCBIfam" id="NF009602">
    <property type="entry name" value="PRK13054.1"/>
    <property type="match status" value="1"/>
</dbReference>
<evidence type="ECO:0000256" key="4">
    <source>
        <dbReference type="ARBA" id="ARBA00022723"/>
    </source>
</evidence>
<dbReference type="EC" id="2.7.1.-" evidence="13"/>
<dbReference type="GO" id="GO:0008654">
    <property type="term" value="P:phospholipid biosynthetic process"/>
    <property type="evidence" value="ECO:0007669"/>
    <property type="project" value="UniProtKB-KW"/>
</dbReference>
<evidence type="ECO:0000256" key="3">
    <source>
        <dbReference type="ARBA" id="ARBA00022679"/>
    </source>
</evidence>
<dbReference type="SUPFAM" id="SSF111331">
    <property type="entry name" value="NAD kinase/diacylglycerol kinase-like"/>
    <property type="match status" value="1"/>
</dbReference>
<dbReference type="PROSITE" id="PS50146">
    <property type="entry name" value="DAGK"/>
    <property type="match status" value="1"/>
</dbReference>
<dbReference type="Pfam" id="PF00781">
    <property type="entry name" value="DAGK_cat"/>
    <property type="match status" value="1"/>
</dbReference>
<evidence type="ECO:0000313" key="13">
    <source>
        <dbReference type="EMBL" id="MBA4610501.1"/>
    </source>
</evidence>